<keyword evidence="1" id="KW-0418">Kinase</keyword>
<protein>
    <submittedName>
        <fullName evidence="1">Polyphosphate kinase 2 family protein</fullName>
    </submittedName>
</protein>
<keyword evidence="1" id="KW-0808">Transferase</keyword>
<keyword evidence="2" id="KW-1185">Reference proteome</keyword>
<sequence length="269" mass="30523">MSIDSLRITAGKHFQLKDFDPAAKPCTTGSKAGDKERVDALSIELDLLQDKLYAMRSKRLLIVLQGMDTSGKDGTVRGVFRAFDPLGVRAVSFKAPTANELARDYLWRVHLQVPAAGEIVIFNRSHYEDVLITRVHGWIDADECTRRYRQIRAFEEHLVENGTTLVKCFLHISKDEQKKRLEERLADPLKHWKFDPKDLEERQYWDAYAEAYEQAIAATATPEAPWYVTPADSKSHRNVAIADILLHTMTAMKLAYPDPLAGLADIKVT</sequence>
<dbReference type="Proteomes" id="UP000004277">
    <property type="component" value="Unassembled WGS sequence"/>
</dbReference>
<reference evidence="1" key="1">
    <citation type="submission" date="2019-05" db="EMBL/GenBank/DDBJ databases">
        <title>Revised genome assembly of Burkholderiaceae (previously Ralstonia) sp. PBA.</title>
        <authorList>
            <person name="Gan H.M."/>
        </authorList>
    </citation>
    <scope>NUCLEOTIDE SEQUENCE</scope>
    <source>
        <strain evidence="1">PBA</strain>
    </source>
</reference>
<dbReference type="EMBL" id="AKCV02000025">
    <property type="protein sequence ID" value="TMS57027.1"/>
    <property type="molecule type" value="Genomic_DNA"/>
</dbReference>
<accession>A0ACD3SLA8</accession>
<evidence type="ECO:0000313" key="2">
    <source>
        <dbReference type="Proteomes" id="UP000004277"/>
    </source>
</evidence>
<name>A0ACD3SLA8_9BURK</name>
<comment type="caution">
    <text evidence="1">The sequence shown here is derived from an EMBL/GenBank/DDBJ whole genome shotgun (WGS) entry which is preliminary data.</text>
</comment>
<organism evidence="1 2">
    <name type="scientific">Imbroritus primus</name>
    <dbReference type="NCBI Taxonomy" id="3058603"/>
    <lineage>
        <taxon>Bacteria</taxon>
        <taxon>Pseudomonadati</taxon>
        <taxon>Pseudomonadota</taxon>
        <taxon>Betaproteobacteria</taxon>
        <taxon>Burkholderiales</taxon>
        <taxon>Burkholderiaceae</taxon>
        <taxon>Imbroritus</taxon>
    </lineage>
</organism>
<proteinExistence type="predicted"/>
<gene>
    <name evidence="1" type="ORF">MW7_013755</name>
</gene>
<evidence type="ECO:0000313" key="1">
    <source>
        <dbReference type="EMBL" id="TMS57027.1"/>
    </source>
</evidence>